<gene>
    <name evidence="4" type="ORF">K0504_04510</name>
</gene>
<dbReference type="InterPro" id="IPR007409">
    <property type="entry name" value="Restrct_endonuc_type1_HsdR_N"/>
</dbReference>
<dbReference type="Pfam" id="PF00271">
    <property type="entry name" value="Helicase_C"/>
    <property type="match status" value="1"/>
</dbReference>
<dbReference type="SUPFAM" id="SSF52540">
    <property type="entry name" value="P-loop containing nucleoside triphosphate hydrolases"/>
    <property type="match status" value="2"/>
</dbReference>
<dbReference type="Proteomes" id="UP001166251">
    <property type="component" value="Unassembled WGS sequence"/>
</dbReference>
<evidence type="ECO:0000256" key="1">
    <source>
        <dbReference type="SAM" id="Coils"/>
    </source>
</evidence>
<dbReference type="RefSeq" id="WP_220102965.1">
    <property type="nucleotide sequence ID" value="NZ_JAHZSS010000003.1"/>
</dbReference>
<evidence type="ECO:0000259" key="2">
    <source>
        <dbReference type="PROSITE" id="PS51192"/>
    </source>
</evidence>
<accession>A0ABS7ED98</accession>
<dbReference type="InterPro" id="IPR014001">
    <property type="entry name" value="Helicase_ATP-bd"/>
</dbReference>
<sequence length="1134" mass="129118">MKQSMNFEFIRPHMPQAADLCWCAENVLHIDPGSSATRLRAVCEVIVNEIYEQETLTKYDRDNLNDLMRKPSFQDCIDKSLYYKLDQLRLSGNKTAHGAEGQLREAAMCLGITHNVLIYMAVHYFNVSASSIASFKDVPKPELQAKQEVEELKQKLKAAEEKALKESKEKEQERNKRIKAEVDAAQRAKAKVKSQHTAQSLEWNETKTRELLIDSMLADAGWDVTNDQQVGIEVKCISPIDNRNLRVDYVLWGDDHLPLAIVEAKRASDQDLAAGREQAREYAAALEAQTGQRPVIFVTNGYETEIWNDAEDNSARDIYGFYDKESLEYLIFQRTYKTKELEKNNPNPNIAGRDYQIEAIKAVANRFQPDHAEHGRKALIVQATGTGKTRVAIAISDLLTEQKWAKRILFLCDRKELRRQANEAFKEHLPSEARCVVGETSKIDDTARIYIATYPGMMGRYASLNVGFFDLIIADESHRSIYNKYRELFEYFDAYQIGLTATPVKFVERHTFSLFGCNETEPTFNFGFAEAVKRQYLVPYRVKDHTTEFLREGICYSDLSDEQKAQLEEDLGEEEAKNTRIAGKDIGRKIQSEDTECLILENLMDNGVKDPHGTIGKTIIFAQRHEHAQSLAKTFKKLYPQHGDRVCKVIHNKVRNAEALITEFKKPDNDFRIAISVDMLDTGIDVPEVVNLVFAKPVRSWVKFHQMIGRGTRLCLNLFGQGDESDPADPNHKQEFWIFDHYGNFAYFEEEYVELDQGTSKSSLQQLFESRTVLARQAQLKGLEASTTFDMAIALLKEDINDLPQKAVAVKRGLRSVHQLQQTDMLATFNSTAQKLLETTIAPLMGQRVMHDKAAINFDRQMVELQLACLAKAQTLHDLKNALIKELDDLAVNITHVRNKEGVINRVKSQDFWLNVTVADLEDARLQLRDIMKYKKKGAGVGYDMLKTATKENKHEVREFERKVTITDEAQAMLYREKTARILKQMLNTNPILTNVYEGKQVKPEELDSLVSTILVQHPGVDIKVLNEFYGRTAEELQTTLQNLIGLDPSYVRSHFAGFLQAHPELTHKQVQFLNMLQHFIAEHGSITQGQLFQTPFNSIDPNGIAGVFEQNDIQDLVTLLSPFVNEPAASTVN</sequence>
<dbReference type="GO" id="GO:0004386">
    <property type="term" value="F:helicase activity"/>
    <property type="evidence" value="ECO:0007669"/>
    <property type="project" value="UniProtKB-KW"/>
</dbReference>
<dbReference type="PROSITE" id="PS51194">
    <property type="entry name" value="HELICASE_CTER"/>
    <property type="match status" value="1"/>
</dbReference>
<dbReference type="InterPro" id="IPR013670">
    <property type="entry name" value="EcoEI_R_C_dom"/>
</dbReference>
<dbReference type="CDD" id="cd18032">
    <property type="entry name" value="DEXHc_RE_I_III_res"/>
    <property type="match status" value="1"/>
</dbReference>
<dbReference type="Pfam" id="PF04851">
    <property type="entry name" value="ResIII"/>
    <property type="match status" value="1"/>
</dbReference>
<comment type="caution">
    <text evidence="4">The sequence shown here is derived from an EMBL/GenBank/DDBJ whole genome shotgun (WGS) entry which is preliminary data.</text>
</comment>
<evidence type="ECO:0000313" key="4">
    <source>
        <dbReference type="EMBL" id="MBW8190291.1"/>
    </source>
</evidence>
<proteinExistence type="predicted"/>
<keyword evidence="4" id="KW-0347">Helicase</keyword>
<keyword evidence="1" id="KW-0175">Coiled coil</keyword>
<dbReference type="CDD" id="cd18799">
    <property type="entry name" value="SF2_C_EcoAI-like"/>
    <property type="match status" value="1"/>
</dbReference>
<dbReference type="InterPro" id="IPR006935">
    <property type="entry name" value="Helicase/UvrB_N"/>
</dbReference>
<evidence type="ECO:0000313" key="5">
    <source>
        <dbReference type="Proteomes" id="UP001166251"/>
    </source>
</evidence>
<name>A0ABS7ED98_9GAMM</name>
<dbReference type="Gene3D" id="3.40.50.300">
    <property type="entry name" value="P-loop containing nucleotide triphosphate hydrolases"/>
    <property type="match status" value="2"/>
</dbReference>
<dbReference type="InterPro" id="IPR001650">
    <property type="entry name" value="Helicase_C-like"/>
</dbReference>
<dbReference type="Pfam" id="PF04313">
    <property type="entry name" value="HSDR_N"/>
    <property type="match status" value="1"/>
</dbReference>
<dbReference type="InterPro" id="IPR050742">
    <property type="entry name" value="Helicase_Restrict-Modif_Enz"/>
</dbReference>
<dbReference type="Pfam" id="PF08463">
    <property type="entry name" value="EcoEI_R_C"/>
    <property type="match status" value="1"/>
</dbReference>
<dbReference type="SMART" id="SM00487">
    <property type="entry name" value="DEXDc"/>
    <property type="match status" value="1"/>
</dbReference>
<protein>
    <submittedName>
        <fullName evidence="4">DEAD/DEAH box helicase family protein</fullName>
    </submittedName>
</protein>
<dbReference type="PANTHER" id="PTHR47396">
    <property type="entry name" value="TYPE I RESTRICTION ENZYME ECOKI R PROTEIN"/>
    <property type="match status" value="1"/>
</dbReference>
<feature type="domain" description="Helicase C-terminal" evidence="3">
    <location>
        <begin position="607"/>
        <end position="759"/>
    </location>
</feature>
<feature type="domain" description="Helicase ATP-binding" evidence="2">
    <location>
        <begin position="369"/>
        <end position="521"/>
    </location>
</feature>
<keyword evidence="5" id="KW-1185">Reference proteome</keyword>
<feature type="coiled-coil region" evidence="1">
    <location>
        <begin position="142"/>
        <end position="195"/>
    </location>
</feature>
<organism evidence="4 5">
    <name type="scientific">Neiella holothuriorum</name>
    <dbReference type="NCBI Taxonomy" id="2870530"/>
    <lineage>
        <taxon>Bacteria</taxon>
        <taxon>Pseudomonadati</taxon>
        <taxon>Pseudomonadota</taxon>
        <taxon>Gammaproteobacteria</taxon>
        <taxon>Alteromonadales</taxon>
        <taxon>Echinimonadaceae</taxon>
        <taxon>Neiella</taxon>
    </lineage>
</organism>
<dbReference type="InterPro" id="IPR027417">
    <property type="entry name" value="P-loop_NTPase"/>
</dbReference>
<dbReference type="EMBL" id="JAHZSS010000003">
    <property type="protein sequence ID" value="MBW8190291.1"/>
    <property type="molecule type" value="Genomic_DNA"/>
</dbReference>
<dbReference type="PROSITE" id="PS51192">
    <property type="entry name" value="HELICASE_ATP_BIND_1"/>
    <property type="match status" value="1"/>
</dbReference>
<keyword evidence="4" id="KW-0547">Nucleotide-binding</keyword>
<reference evidence="4" key="1">
    <citation type="submission" date="2021-07" db="EMBL/GenBank/DDBJ databases">
        <title>Neiella marina sp. nov., isolated from the intestinal content of sea cucumber Apostichopus japonicus.</title>
        <authorList>
            <person name="Bai X."/>
        </authorList>
    </citation>
    <scope>NUCLEOTIDE SEQUENCE</scope>
    <source>
        <strain evidence="4">126</strain>
    </source>
</reference>
<evidence type="ECO:0000259" key="3">
    <source>
        <dbReference type="PROSITE" id="PS51194"/>
    </source>
</evidence>
<dbReference type="PANTHER" id="PTHR47396:SF1">
    <property type="entry name" value="ATP-DEPENDENT HELICASE IRC3-RELATED"/>
    <property type="match status" value="1"/>
</dbReference>
<keyword evidence="4" id="KW-0378">Hydrolase</keyword>
<dbReference type="Gene3D" id="3.90.1570.30">
    <property type="match status" value="1"/>
</dbReference>
<keyword evidence="4" id="KW-0067">ATP-binding</keyword>